<protein>
    <submittedName>
        <fullName evidence="1">Uncharacterized protein</fullName>
    </submittedName>
</protein>
<dbReference type="AlphaFoldDB" id="A0A368FVU8"/>
<evidence type="ECO:0000313" key="1">
    <source>
        <dbReference type="EMBL" id="RCN36326.1"/>
    </source>
</evidence>
<dbReference type="Proteomes" id="UP000252519">
    <property type="component" value="Unassembled WGS sequence"/>
</dbReference>
<sequence length="137" mass="15825">MRGRHFGIRFWSQKGNHTLKGIKIQQYSLLSKERRPDKDWCPFQLWKNRAGEFLLVGTVYSNKCGERLSGKHARFLLKAHVNKDVGRECKSWSASDIKRYSKNDIAVDEIDDEFTSTPEENSRTSQGLVMVGHQIVV</sequence>
<organism evidence="1 2">
    <name type="scientific">Ancylostoma caninum</name>
    <name type="common">Dog hookworm</name>
    <dbReference type="NCBI Taxonomy" id="29170"/>
    <lineage>
        <taxon>Eukaryota</taxon>
        <taxon>Metazoa</taxon>
        <taxon>Ecdysozoa</taxon>
        <taxon>Nematoda</taxon>
        <taxon>Chromadorea</taxon>
        <taxon>Rhabditida</taxon>
        <taxon>Rhabditina</taxon>
        <taxon>Rhabditomorpha</taxon>
        <taxon>Strongyloidea</taxon>
        <taxon>Ancylostomatidae</taxon>
        <taxon>Ancylostomatinae</taxon>
        <taxon>Ancylostoma</taxon>
    </lineage>
</organism>
<evidence type="ECO:0000313" key="2">
    <source>
        <dbReference type="Proteomes" id="UP000252519"/>
    </source>
</evidence>
<accession>A0A368FVU8</accession>
<reference evidence="1 2" key="1">
    <citation type="submission" date="2014-10" db="EMBL/GenBank/DDBJ databases">
        <title>Draft genome of the hookworm Ancylostoma caninum.</title>
        <authorList>
            <person name="Mitreva M."/>
        </authorList>
    </citation>
    <scope>NUCLEOTIDE SEQUENCE [LARGE SCALE GENOMIC DNA]</scope>
    <source>
        <strain evidence="1 2">Baltimore</strain>
    </source>
</reference>
<comment type="caution">
    <text evidence="1">The sequence shown here is derived from an EMBL/GenBank/DDBJ whole genome shotgun (WGS) entry which is preliminary data.</text>
</comment>
<dbReference type="OrthoDB" id="5875715at2759"/>
<proteinExistence type="predicted"/>
<dbReference type="EMBL" id="JOJR01000567">
    <property type="protein sequence ID" value="RCN36326.1"/>
    <property type="molecule type" value="Genomic_DNA"/>
</dbReference>
<keyword evidence="2" id="KW-1185">Reference proteome</keyword>
<name>A0A368FVU8_ANCCA</name>
<gene>
    <name evidence="1" type="ORF">ANCCAN_17790</name>
</gene>